<dbReference type="RefSeq" id="WP_129036181.1">
    <property type="nucleotide sequence ID" value="NZ_SDDX01000027.1"/>
</dbReference>
<name>A0ABY3NXA8_9ENTR</name>
<evidence type="ECO:0000313" key="1">
    <source>
        <dbReference type="EMBL" id="TYT29261.1"/>
    </source>
</evidence>
<proteinExistence type="predicted"/>
<reference evidence="1 2" key="1">
    <citation type="submission" date="2019-08" db="EMBL/GenBank/DDBJ databases">
        <title>The draft genome of Lelliottia nimipressuralis strain CICC 24156.</title>
        <authorList>
            <person name="Wu W."/>
            <person name="Feng Y."/>
            <person name="Zong Z."/>
        </authorList>
    </citation>
    <scope>NUCLEOTIDE SEQUENCE [LARGE SCALE GENOMIC DNA]</scope>
    <source>
        <strain evidence="1 2">CICC 24156</strain>
    </source>
</reference>
<keyword evidence="2" id="KW-1185">Reference proteome</keyword>
<gene>
    <name evidence="1" type="ORF">FZO59_20980</name>
</gene>
<dbReference type="EMBL" id="VTFR01000014">
    <property type="protein sequence ID" value="TYT29261.1"/>
    <property type="molecule type" value="Genomic_DNA"/>
</dbReference>
<evidence type="ECO:0000313" key="2">
    <source>
        <dbReference type="Proteomes" id="UP000323910"/>
    </source>
</evidence>
<dbReference type="Proteomes" id="UP000323910">
    <property type="component" value="Unassembled WGS sequence"/>
</dbReference>
<comment type="caution">
    <text evidence="1">The sequence shown here is derived from an EMBL/GenBank/DDBJ whole genome shotgun (WGS) entry which is preliminary data.</text>
</comment>
<accession>A0ABY3NXA8</accession>
<protein>
    <submittedName>
        <fullName evidence="1">Uncharacterized protein</fullName>
    </submittedName>
</protein>
<sequence length="63" mass="7023">MQSIEIEKNGMFYKAEYFSDDEMVTVFGENGEPEVVNIHGMTEVQAARTALGNLIRTGKISPK</sequence>
<organism evidence="1 2">
    <name type="scientific">Lelliottia nimipressuralis</name>
    <dbReference type="NCBI Taxonomy" id="69220"/>
    <lineage>
        <taxon>Bacteria</taxon>
        <taxon>Pseudomonadati</taxon>
        <taxon>Pseudomonadota</taxon>
        <taxon>Gammaproteobacteria</taxon>
        <taxon>Enterobacterales</taxon>
        <taxon>Enterobacteriaceae</taxon>
        <taxon>Lelliottia</taxon>
    </lineage>
</organism>